<evidence type="ECO:0000313" key="9">
    <source>
        <dbReference type="Proteomes" id="UP000217199"/>
    </source>
</evidence>
<organism evidence="8 9">
    <name type="scientific">Pyrrhoderma noxium</name>
    <dbReference type="NCBI Taxonomy" id="2282107"/>
    <lineage>
        <taxon>Eukaryota</taxon>
        <taxon>Fungi</taxon>
        <taxon>Dikarya</taxon>
        <taxon>Basidiomycota</taxon>
        <taxon>Agaricomycotina</taxon>
        <taxon>Agaricomycetes</taxon>
        <taxon>Hymenochaetales</taxon>
        <taxon>Hymenochaetaceae</taxon>
        <taxon>Pyrrhoderma</taxon>
    </lineage>
</organism>
<proteinExistence type="inferred from homology"/>
<dbReference type="GO" id="GO:0031145">
    <property type="term" value="P:anaphase-promoting complex-dependent catabolic process"/>
    <property type="evidence" value="ECO:0007669"/>
    <property type="project" value="TreeGrafter"/>
</dbReference>
<evidence type="ECO:0000256" key="3">
    <source>
        <dbReference type="ARBA" id="ARBA00022618"/>
    </source>
</evidence>
<accession>A0A286UHM1</accession>
<comment type="similarity">
    <text evidence="1">Belongs to the WD repeat CDC20/Fizzy family.</text>
</comment>
<feature type="domain" description="CDC20/Fizzy WD40" evidence="7">
    <location>
        <begin position="151"/>
        <end position="501"/>
    </location>
</feature>
<dbReference type="OrthoDB" id="10263272at2759"/>
<dbReference type="InterPro" id="IPR001680">
    <property type="entry name" value="WD40_rpt"/>
</dbReference>
<keyword evidence="3" id="KW-0132">Cell division</keyword>
<evidence type="ECO:0000256" key="2">
    <source>
        <dbReference type="ARBA" id="ARBA00022574"/>
    </source>
</evidence>
<evidence type="ECO:0000256" key="4">
    <source>
        <dbReference type="ARBA" id="ARBA00022737"/>
    </source>
</evidence>
<dbReference type="SMART" id="SM00320">
    <property type="entry name" value="WD40"/>
    <property type="match status" value="5"/>
</dbReference>
<sequence>MDFSDDDENPFIKPEQRVTPLRRQNNDINRRRRSSMASFAILLDELESPKEKRQSKIGRSTRDRFVANSLEKSIPFCATPRSRRLAKLVGEAKDRCLTFHGENLNIAIRSKEANPFHRELKRYTRSLYEIPTPKSVTSASTNLCSQPELCLGAPKLDDDFYSRATAWSSTDLLAVAMRTSVVYRDMKSHQVWKIRSFDDEQESATCLKWSPSSKLLGIGNDWGVVRVYDPKTKRCLRYFEPHHDRDFVGDFSWRDENVFTVGYQTGQLRQFDMREHNAGKIYRSHRSRICGVEWNSNSQLLAVGGGNGVLVCYDARKPESGGSLSSLLYNNIPTLPSSESGYSSSSTSYGTNPELSTLSARFRYKRHLSTVKALAWCPWAPELLATGGGTKDGAIHFWDTHQGKLLETTIYTNSQVTSLHFSPSCREIVSTHGYAFAPVESTSAATLPAPRKQSVLVHNYPRGEVTGSFFDASHGRITHSCISPDGTRIVTCGSDDSIRIYKVFGKQQPPSPKGLSLLGTPIR</sequence>
<dbReference type="GO" id="GO:1905786">
    <property type="term" value="P:positive regulation of anaphase-promoting complex-dependent catabolic process"/>
    <property type="evidence" value="ECO:0007669"/>
    <property type="project" value="TreeGrafter"/>
</dbReference>
<dbReference type="GO" id="GO:1990757">
    <property type="term" value="F:ubiquitin ligase activator activity"/>
    <property type="evidence" value="ECO:0007669"/>
    <property type="project" value="TreeGrafter"/>
</dbReference>
<dbReference type="InterPro" id="IPR036322">
    <property type="entry name" value="WD40_repeat_dom_sf"/>
</dbReference>
<dbReference type="GO" id="GO:0051301">
    <property type="term" value="P:cell division"/>
    <property type="evidence" value="ECO:0007669"/>
    <property type="project" value="UniProtKB-KW"/>
</dbReference>
<dbReference type="GO" id="GO:0005680">
    <property type="term" value="C:anaphase-promoting complex"/>
    <property type="evidence" value="ECO:0007669"/>
    <property type="project" value="TreeGrafter"/>
</dbReference>
<keyword evidence="2" id="KW-0853">WD repeat</keyword>
<dbReference type="Pfam" id="PF24807">
    <property type="entry name" value="WD40_CDC20-Fz"/>
    <property type="match status" value="1"/>
</dbReference>
<dbReference type="InterPro" id="IPR033010">
    <property type="entry name" value="Cdc20/Fizzy"/>
</dbReference>
<evidence type="ECO:0000256" key="1">
    <source>
        <dbReference type="ARBA" id="ARBA00006445"/>
    </source>
</evidence>
<dbReference type="PANTHER" id="PTHR19918:SF8">
    <property type="entry name" value="FI02843P"/>
    <property type="match status" value="1"/>
</dbReference>
<dbReference type="InterPro" id="IPR056150">
    <property type="entry name" value="WD40_CDC20-Fz"/>
</dbReference>
<dbReference type="InParanoid" id="A0A286UHM1"/>
<protein>
    <submittedName>
        <fullName evidence="8">WD40 domain containing protein</fullName>
    </submittedName>
</protein>
<dbReference type="STRING" id="2282107.A0A286UHM1"/>
<dbReference type="Gene3D" id="2.130.10.10">
    <property type="entry name" value="YVTN repeat-like/Quinoprotein amine dehydrogenase"/>
    <property type="match status" value="2"/>
</dbReference>
<dbReference type="GO" id="GO:0010997">
    <property type="term" value="F:anaphase-promoting complex binding"/>
    <property type="evidence" value="ECO:0007669"/>
    <property type="project" value="InterPro"/>
</dbReference>
<gene>
    <name evidence="8" type="ORF">PNOK_0594500</name>
</gene>
<keyword evidence="9" id="KW-1185">Reference proteome</keyword>
<keyword evidence="4" id="KW-0677">Repeat</keyword>
<dbReference type="InterPro" id="IPR015943">
    <property type="entry name" value="WD40/YVTN_repeat-like_dom_sf"/>
</dbReference>
<dbReference type="PANTHER" id="PTHR19918">
    <property type="entry name" value="CELL DIVISION CYCLE 20 CDC20 FIZZY -RELATED"/>
    <property type="match status" value="1"/>
</dbReference>
<dbReference type="EMBL" id="NBII01000005">
    <property type="protein sequence ID" value="PAV19101.1"/>
    <property type="molecule type" value="Genomic_DNA"/>
</dbReference>
<comment type="caution">
    <text evidence="8">The sequence shown here is derived from an EMBL/GenBank/DDBJ whole genome shotgun (WGS) entry which is preliminary data.</text>
</comment>
<evidence type="ECO:0000259" key="7">
    <source>
        <dbReference type="Pfam" id="PF24807"/>
    </source>
</evidence>
<keyword evidence="5" id="KW-0498">Mitosis</keyword>
<dbReference type="SUPFAM" id="SSF50978">
    <property type="entry name" value="WD40 repeat-like"/>
    <property type="match status" value="1"/>
</dbReference>
<keyword evidence="6" id="KW-0131">Cell cycle</keyword>
<evidence type="ECO:0000256" key="5">
    <source>
        <dbReference type="ARBA" id="ARBA00022776"/>
    </source>
</evidence>
<evidence type="ECO:0000256" key="6">
    <source>
        <dbReference type="ARBA" id="ARBA00023306"/>
    </source>
</evidence>
<dbReference type="AlphaFoldDB" id="A0A286UHM1"/>
<evidence type="ECO:0000313" key="8">
    <source>
        <dbReference type="EMBL" id="PAV19101.1"/>
    </source>
</evidence>
<dbReference type="Proteomes" id="UP000217199">
    <property type="component" value="Unassembled WGS sequence"/>
</dbReference>
<reference evidence="8 9" key="1">
    <citation type="journal article" date="2017" name="Mol. Ecol.">
        <title>Comparative and population genomic landscape of Phellinus noxius: A hypervariable fungus causing root rot in trees.</title>
        <authorList>
            <person name="Chung C.L."/>
            <person name="Lee T.J."/>
            <person name="Akiba M."/>
            <person name="Lee H.H."/>
            <person name="Kuo T.H."/>
            <person name="Liu D."/>
            <person name="Ke H.M."/>
            <person name="Yokoi T."/>
            <person name="Roa M.B."/>
            <person name="Lu M.J."/>
            <person name="Chang Y.Y."/>
            <person name="Ann P.J."/>
            <person name="Tsai J.N."/>
            <person name="Chen C.Y."/>
            <person name="Tzean S.S."/>
            <person name="Ota Y."/>
            <person name="Hattori T."/>
            <person name="Sahashi N."/>
            <person name="Liou R.F."/>
            <person name="Kikuchi T."/>
            <person name="Tsai I.J."/>
        </authorList>
    </citation>
    <scope>NUCLEOTIDE SEQUENCE [LARGE SCALE GENOMIC DNA]</scope>
    <source>
        <strain evidence="8 9">FFPRI411160</strain>
    </source>
</reference>
<name>A0A286UHM1_9AGAM</name>